<sequence length="156" mass="16372">MKFKLSFIPMLYWVSSIAYAAEPVAHASPTGGLLKMMLGLILVLGVMAGVAYIVKRMLPGIGHHQSTIHVVGSASVGTRERVVVLEVNDRWLVVGVAPGHVSAIANLEKGVTTNGVKTDGANINATAQASPTEMLASSFGKILKNSASKFTEKTNG</sequence>
<keyword evidence="3 7" id="KW-1133">Transmembrane helix</keyword>
<feature type="transmembrane region" description="Helical" evidence="7">
    <location>
        <begin position="36"/>
        <end position="54"/>
    </location>
</feature>
<gene>
    <name evidence="9" type="primary">fliO</name>
    <name evidence="9" type="ORF">C3Y98_06605</name>
</gene>
<evidence type="ECO:0000256" key="3">
    <source>
        <dbReference type="ARBA" id="ARBA00022989"/>
    </source>
</evidence>
<dbReference type="PANTHER" id="PTHR38766:SF1">
    <property type="entry name" value="FLAGELLAR PROTEIN FLIO"/>
    <property type="match status" value="1"/>
</dbReference>
<accession>A0A4Y9VSF3</accession>
<evidence type="ECO:0000256" key="2">
    <source>
        <dbReference type="ARBA" id="ARBA00022692"/>
    </source>
</evidence>
<feature type="chain" id="PRO_5021423577" description="Flagellar protein" evidence="8">
    <location>
        <begin position="21"/>
        <end position="156"/>
    </location>
</feature>
<keyword evidence="10" id="KW-1185">Reference proteome</keyword>
<comment type="similarity">
    <text evidence="6 7">Belongs to the FliO/MopB family.</text>
</comment>
<evidence type="ECO:0000313" key="9">
    <source>
        <dbReference type="EMBL" id="TFW71750.1"/>
    </source>
</evidence>
<organism evidence="9 10">
    <name type="scientific">Methylotenera oryzisoli</name>
    <dbReference type="NCBI Taxonomy" id="2080758"/>
    <lineage>
        <taxon>Bacteria</taxon>
        <taxon>Pseudomonadati</taxon>
        <taxon>Pseudomonadota</taxon>
        <taxon>Betaproteobacteria</taxon>
        <taxon>Nitrosomonadales</taxon>
        <taxon>Methylophilaceae</taxon>
        <taxon>Methylotenera</taxon>
    </lineage>
</organism>
<name>A0A4Y9VSF3_9PROT</name>
<evidence type="ECO:0000256" key="4">
    <source>
        <dbReference type="ARBA" id="ARBA00023136"/>
    </source>
</evidence>
<dbReference type="InterPro" id="IPR052205">
    <property type="entry name" value="FliO/MopB"/>
</dbReference>
<dbReference type="NCBIfam" id="TIGR03500">
    <property type="entry name" value="FliO_TIGR"/>
    <property type="match status" value="1"/>
</dbReference>
<dbReference type="GO" id="GO:0044781">
    <property type="term" value="P:bacterial-type flagellum organization"/>
    <property type="evidence" value="ECO:0007669"/>
    <property type="project" value="UniProtKB-UniRule"/>
</dbReference>
<evidence type="ECO:0000256" key="8">
    <source>
        <dbReference type="SAM" id="SignalP"/>
    </source>
</evidence>
<evidence type="ECO:0000256" key="7">
    <source>
        <dbReference type="RuleBase" id="RU362064"/>
    </source>
</evidence>
<dbReference type="RefSeq" id="WP_135277412.1">
    <property type="nucleotide sequence ID" value="NZ_PQVH01000008.1"/>
</dbReference>
<dbReference type="Proteomes" id="UP000297706">
    <property type="component" value="Unassembled WGS sequence"/>
</dbReference>
<keyword evidence="9" id="KW-0282">Flagellum</keyword>
<dbReference type="GO" id="GO:0009425">
    <property type="term" value="C:bacterial-type flagellum basal body"/>
    <property type="evidence" value="ECO:0007669"/>
    <property type="project" value="UniProtKB-SubCell"/>
</dbReference>
<dbReference type="GO" id="GO:0005886">
    <property type="term" value="C:plasma membrane"/>
    <property type="evidence" value="ECO:0007669"/>
    <property type="project" value="UniProtKB-SubCell"/>
</dbReference>
<evidence type="ECO:0000256" key="5">
    <source>
        <dbReference type="ARBA" id="ARBA00023143"/>
    </source>
</evidence>
<comment type="subcellular location">
    <subcellularLocation>
        <location evidence="7">Cell membrane</location>
    </subcellularLocation>
    <subcellularLocation>
        <location evidence="7">Bacterial flagellum basal body</location>
    </subcellularLocation>
</comment>
<dbReference type="InterPro" id="IPR022781">
    <property type="entry name" value="Flagellar_biosynth_FliO"/>
</dbReference>
<keyword evidence="2 7" id="KW-0812">Transmembrane</keyword>
<proteinExistence type="inferred from homology"/>
<reference evidence="9 10" key="1">
    <citation type="submission" date="2018-02" db="EMBL/GenBank/DDBJ databases">
        <title>A novel lanthanide dependent methylotroph, Methylotenera sp. La3113.</title>
        <authorList>
            <person name="Lv H."/>
            <person name="Tani A."/>
        </authorList>
    </citation>
    <scope>NUCLEOTIDE SEQUENCE [LARGE SCALE GENOMIC DNA]</scope>
    <source>
        <strain evidence="9 10">La3113</strain>
    </source>
</reference>
<keyword evidence="1 7" id="KW-1003">Cell membrane</keyword>
<keyword evidence="4 7" id="KW-0472">Membrane</keyword>
<dbReference type="Pfam" id="PF04347">
    <property type="entry name" value="FliO"/>
    <property type="match status" value="1"/>
</dbReference>
<keyword evidence="9" id="KW-0966">Cell projection</keyword>
<feature type="signal peptide" evidence="8">
    <location>
        <begin position="1"/>
        <end position="20"/>
    </location>
</feature>
<dbReference type="OrthoDB" id="9182371at2"/>
<dbReference type="EMBL" id="PQVH01000008">
    <property type="protein sequence ID" value="TFW71750.1"/>
    <property type="molecule type" value="Genomic_DNA"/>
</dbReference>
<dbReference type="AlphaFoldDB" id="A0A4Y9VSF3"/>
<comment type="caution">
    <text evidence="9">The sequence shown here is derived from an EMBL/GenBank/DDBJ whole genome shotgun (WGS) entry which is preliminary data.</text>
</comment>
<keyword evidence="8" id="KW-0732">Signal</keyword>
<evidence type="ECO:0000256" key="6">
    <source>
        <dbReference type="ARBA" id="ARBA00037937"/>
    </source>
</evidence>
<protein>
    <recommendedName>
        <fullName evidence="7">Flagellar protein</fullName>
    </recommendedName>
</protein>
<keyword evidence="9" id="KW-0969">Cilium</keyword>
<evidence type="ECO:0000313" key="10">
    <source>
        <dbReference type="Proteomes" id="UP000297706"/>
    </source>
</evidence>
<dbReference type="PANTHER" id="PTHR38766">
    <property type="entry name" value="FLAGELLAR PROTEIN FLIO"/>
    <property type="match status" value="1"/>
</dbReference>
<keyword evidence="5 7" id="KW-0975">Bacterial flagellum</keyword>
<evidence type="ECO:0000256" key="1">
    <source>
        <dbReference type="ARBA" id="ARBA00022475"/>
    </source>
</evidence>